<evidence type="ECO:0000259" key="5">
    <source>
        <dbReference type="PROSITE" id="PS51462"/>
    </source>
</evidence>
<dbReference type="PANTHER" id="PTHR43222">
    <property type="entry name" value="NUDIX HYDROLASE 23"/>
    <property type="match status" value="1"/>
</dbReference>
<evidence type="ECO:0000256" key="4">
    <source>
        <dbReference type="RuleBase" id="RU003476"/>
    </source>
</evidence>
<dbReference type="PROSITE" id="PS00893">
    <property type="entry name" value="NUDIX_BOX"/>
    <property type="match status" value="1"/>
</dbReference>
<sequence length="183" mass="20225">MNKGIIEYADIILPRLRYQFCPMCRTSLSTAVINDDDIRRVICPSCGWVHYPTNAMGVNIVIRVGKNGIVALLPPNSPKEAPAALPGGHIEYGESPDEAAVREAKEETGLDVEVVRFLGWEFKRNLGYPGPMASFFFEAKAVGGCLSESEEGKVQVYPIDDFPAISPKRSGSFHTLRLFKEHL</sequence>
<comment type="similarity">
    <text evidence="4">Belongs to the Nudix hydrolase family.</text>
</comment>
<dbReference type="EMBL" id="JBHUCX010000067">
    <property type="protein sequence ID" value="MFD1676496.1"/>
    <property type="molecule type" value="Genomic_DNA"/>
</dbReference>
<dbReference type="InterPro" id="IPR029401">
    <property type="entry name" value="Nudix_N"/>
</dbReference>
<dbReference type="CDD" id="cd02883">
    <property type="entry name" value="NUDIX_Hydrolase"/>
    <property type="match status" value="1"/>
</dbReference>
<keyword evidence="7" id="KW-1185">Reference proteome</keyword>
<dbReference type="InterPro" id="IPR020084">
    <property type="entry name" value="NUDIX_hydrolase_CS"/>
</dbReference>
<dbReference type="InterPro" id="IPR015797">
    <property type="entry name" value="NUDIX_hydrolase-like_dom_sf"/>
</dbReference>
<gene>
    <name evidence="6" type="ORF">ACFSB2_17495</name>
</gene>
<evidence type="ECO:0000256" key="2">
    <source>
        <dbReference type="ARBA" id="ARBA00022801"/>
    </source>
</evidence>
<feature type="domain" description="Nudix hydrolase" evidence="5">
    <location>
        <begin position="53"/>
        <end position="181"/>
    </location>
</feature>
<dbReference type="Proteomes" id="UP001597079">
    <property type="component" value="Unassembled WGS sequence"/>
</dbReference>
<comment type="cofactor">
    <cofactor evidence="1">
        <name>Mg(2+)</name>
        <dbReference type="ChEBI" id="CHEBI:18420"/>
    </cofactor>
</comment>
<dbReference type="PROSITE" id="PS51462">
    <property type="entry name" value="NUDIX"/>
    <property type="match status" value="1"/>
</dbReference>
<dbReference type="Gene3D" id="3.90.79.10">
    <property type="entry name" value="Nucleoside Triphosphate Pyrophosphohydrolase"/>
    <property type="match status" value="1"/>
</dbReference>
<evidence type="ECO:0000313" key="6">
    <source>
        <dbReference type="EMBL" id="MFD1676496.1"/>
    </source>
</evidence>
<evidence type="ECO:0000313" key="7">
    <source>
        <dbReference type="Proteomes" id="UP001597079"/>
    </source>
</evidence>
<name>A0ABW4JJB3_9BACL</name>
<dbReference type="RefSeq" id="WP_377944399.1">
    <property type="nucleotide sequence ID" value="NZ_JBHUCX010000067.1"/>
</dbReference>
<reference evidence="7" key="1">
    <citation type="journal article" date="2019" name="Int. J. Syst. Evol. Microbiol.">
        <title>The Global Catalogue of Microorganisms (GCM) 10K type strain sequencing project: providing services to taxonomists for standard genome sequencing and annotation.</title>
        <authorList>
            <consortium name="The Broad Institute Genomics Platform"/>
            <consortium name="The Broad Institute Genome Sequencing Center for Infectious Disease"/>
            <person name="Wu L."/>
            <person name="Ma J."/>
        </authorList>
    </citation>
    <scope>NUCLEOTIDE SEQUENCE [LARGE SCALE GENOMIC DNA]</scope>
    <source>
        <strain evidence="7">CGMCC 1.12286</strain>
    </source>
</reference>
<dbReference type="Pfam" id="PF00293">
    <property type="entry name" value="NUDIX"/>
    <property type="match status" value="1"/>
</dbReference>
<dbReference type="SUPFAM" id="SSF55811">
    <property type="entry name" value="Nudix"/>
    <property type="match status" value="1"/>
</dbReference>
<organism evidence="6 7">
    <name type="scientific">Alicyclobacillus fodiniaquatilis</name>
    <dbReference type="NCBI Taxonomy" id="1661150"/>
    <lineage>
        <taxon>Bacteria</taxon>
        <taxon>Bacillati</taxon>
        <taxon>Bacillota</taxon>
        <taxon>Bacilli</taxon>
        <taxon>Bacillales</taxon>
        <taxon>Alicyclobacillaceae</taxon>
        <taxon>Alicyclobacillus</taxon>
    </lineage>
</organism>
<dbReference type="Pfam" id="PF14803">
    <property type="entry name" value="Zn_ribbon_Nudix"/>
    <property type="match status" value="1"/>
</dbReference>
<proteinExistence type="inferred from homology"/>
<keyword evidence="2 4" id="KW-0378">Hydrolase</keyword>
<protein>
    <submittedName>
        <fullName evidence="6">NUDIX domain-containing protein</fullName>
    </submittedName>
</protein>
<evidence type="ECO:0000256" key="1">
    <source>
        <dbReference type="ARBA" id="ARBA00001946"/>
    </source>
</evidence>
<dbReference type="PANTHER" id="PTHR43222:SF2">
    <property type="entry name" value="NUDIX HYDROLASE 23, CHLOROPLASTIC"/>
    <property type="match status" value="1"/>
</dbReference>
<dbReference type="PRINTS" id="PR00502">
    <property type="entry name" value="NUDIXFAMILY"/>
</dbReference>
<accession>A0ABW4JJB3</accession>
<keyword evidence="3" id="KW-0460">Magnesium</keyword>
<dbReference type="InterPro" id="IPR020476">
    <property type="entry name" value="Nudix_hydrolase"/>
</dbReference>
<dbReference type="Gene3D" id="2.20.70.10">
    <property type="match status" value="1"/>
</dbReference>
<comment type="caution">
    <text evidence="6">The sequence shown here is derived from an EMBL/GenBank/DDBJ whole genome shotgun (WGS) entry which is preliminary data.</text>
</comment>
<dbReference type="InterPro" id="IPR000086">
    <property type="entry name" value="NUDIX_hydrolase_dom"/>
</dbReference>
<evidence type="ECO:0000256" key="3">
    <source>
        <dbReference type="ARBA" id="ARBA00022842"/>
    </source>
</evidence>